<proteinExistence type="predicted"/>
<organism evidence="7 9">
    <name type="scientific">Ilex paraguariensis</name>
    <name type="common">yerba mate</name>
    <dbReference type="NCBI Taxonomy" id="185542"/>
    <lineage>
        <taxon>Eukaryota</taxon>
        <taxon>Viridiplantae</taxon>
        <taxon>Streptophyta</taxon>
        <taxon>Embryophyta</taxon>
        <taxon>Tracheophyta</taxon>
        <taxon>Spermatophyta</taxon>
        <taxon>Magnoliopsida</taxon>
        <taxon>eudicotyledons</taxon>
        <taxon>Gunneridae</taxon>
        <taxon>Pentapetalae</taxon>
        <taxon>asterids</taxon>
        <taxon>campanulids</taxon>
        <taxon>Aquifoliales</taxon>
        <taxon>Aquifoliaceae</taxon>
        <taxon>Ilex</taxon>
    </lineage>
</organism>
<accession>A0ABC8SA32</accession>
<dbReference type="PROSITE" id="PS50011">
    <property type="entry name" value="PROTEIN_KINASE_DOM"/>
    <property type="match status" value="1"/>
</dbReference>
<dbReference type="EMBL" id="CAUOFW020002489">
    <property type="protein sequence ID" value="CAK9154083.1"/>
    <property type="molecule type" value="Genomic_DNA"/>
</dbReference>
<dbReference type="Proteomes" id="UP001642360">
    <property type="component" value="Unassembled WGS sequence"/>
</dbReference>
<gene>
    <name evidence="7" type="ORF">ILEXP_LOCUS22386</name>
    <name evidence="8" type="ORF">ILEXP_LOCUS57802</name>
</gene>
<dbReference type="FunFam" id="3.30.200.20:FF:000225">
    <property type="entry name" value="cold-responsive protein kinase 1"/>
    <property type="match status" value="1"/>
</dbReference>
<feature type="binding site" evidence="5">
    <location>
        <position position="73"/>
    </location>
    <ligand>
        <name>ATP</name>
        <dbReference type="ChEBI" id="CHEBI:30616"/>
    </ligand>
</feature>
<dbReference type="InterPro" id="IPR001245">
    <property type="entry name" value="Ser-Thr/Tyr_kinase_cat_dom"/>
</dbReference>
<dbReference type="Gene3D" id="3.30.200.20">
    <property type="entry name" value="Phosphorylase Kinase, domain 1"/>
    <property type="match status" value="1"/>
</dbReference>
<sequence>MNCSCFGSSVVHRKKGDVRAERDLEGLAKVKNFKYNELRTATNNFHPSNKIGRGGFGTVYKGILKNGIQIAVKTLSAESKQGVHEFLTEIDTISNVKHPNLVALIGCCVHETNRILIYEYLENGSLDRALLGGLKS</sequence>
<dbReference type="InterPro" id="IPR011009">
    <property type="entry name" value="Kinase-like_dom_sf"/>
</dbReference>
<evidence type="ECO:0000256" key="4">
    <source>
        <dbReference type="ARBA" id="ARBA00022840"/>
    </source>
</evidence>
<evidence type="ECO:0000313" key="7">
    <source>
        <dbReference type="EMBL" id="CAK9154083.1"/>
    </source>
</evidence>
<dbReference type="EMBL" id="CAUOFW020009891">
    <property type="protein sequence ID" value="CAK9187288.1"/>
    <property type="molecule type" value="Genomic_DNA"/>
</dbReference>
<dbReference type="PANTHER" id="PTHR47973">
    <property type="entry name" value="CYSTEINE-RICH RECEPTOR-LIKE PROTEIN KINASE 3"/>
    <property type="match status" value="1"/>
</dbReference>
<dbReference type="InterPro" id="IPR052059">
    <property type="entry name" value="CR_Ser/Thr_kinase"/>
</dbReference>
<dbReference type="GO" id="GO:0005524">
    <property type="term" value="F:ATP binding"/>
    <property type="evidence" value="ECO:0007669"/>
    <property type="project" value="UniProtKB-UniRule"/>
</dbReference>
<comment type="caution">
    <text evidence="7">The sequence shown here is derived from an EMBL/GenBank/DDBJ whole genome shotgun (WGS) entry which is preliminary data.</text>
</comment>
<evidence type="ECO:0000313" key="8">
    <source>
        <dbReference type="EMBL" id="CAK9187288.1"/>
    </source>
</evidence>
<protein>
    <recommendedName>
        <fullName evidence="6">Protein kinase domain-containing protein</fullName>
    </recommendedName>
</protein>
<dbReference type="GO" id="GO:0016301">
    <property type="term" value="F:kinase activity"/>
    <property type="evidence" value="ECO:0007669"/>
    <property type="project" value="UniProtKB-KW"/>
</dbReference>
<dbReference type="SUPFAM" id="SSF56112">
    <property type="entry name" value="Protein kinase-like (PK-like)"/>
    <property type="match status" value="1"/>
</dbReference>
<evidence type="ECO:0000313" key="9">
    <source>
        <dbReference type="Proteomes" id="UP001642360"/>
    </source>
</evidence>
<keyword evidence="3" id="KW-0418">Kinase</keyword>
<evidence type="ECO:0000259" key="6">
    <source>
        <dbReference type="PROSITE" id="PS50011"/>
    </source>
</evidence>
<dbReference type="PROSITE" id="PS00107">
    <property type="entry name" value="PROTEIN_KINASE_ATP"/>
    <property type="match status" value="1"/>
</dbReference>
<evidence type="ECO:0000256" key="2">
    <source>
        <dbReference type="ARBA" id="ARBA00022741"/>
    </source>
</evidence>
<keyword evidence="1" id="KW-0808">Transferase</keyword>
<dbReference type="AlphaFoldDB" id="A0ABC8SA32"/>
<dbReference type="Pfam" id="PF07714">
    <property type="entry name" value="PK_Tyr_Ser-Thr"/>
    <property type="match status" value="1"/>
</dbReference>
<dbReference type="InterPro" id="IPR000719">
    <property type="entry name" value="Prot_kinase_dom"/>
</dbReference>
<evidence type="ECO:0000256" key="1">
    <source>
        <dbReference type="ARBA" id="ARBA00022679"/>
    </source>
</evidence>
<keyword evidence="4 5" id="KW-0067">ATP-binding</keyword>
<name>A0ABC8SA32_9AQUA</name>
<feature type="domain" description="Protein kinase" evidence="6">
    <location>
        <begin position="45"/>
        <end position="136"/>
    </location>
</feature>
<keyword evidence="9" id="KW-1185">Reference proteome</keyword>
<evidence type="ECO:0000256" key="5">
    <source>
        <dbReference type="PROSITE-ProRule" id="PRU10141"/>
    </source>
</evidence>
<dbReference type="InterPro" id="IPR017441">
    <property type="entry name" value="Protein_kinase_ATP_BS"/>
</dbReference>
<keyword evidence="2 5" id="KW-0547">Nucleotide-binding</keyword>
<reference evidence="7 9" key="1">
    <citation type="submission" date="2024-02" db="EMBL/GenBank/DDBJ databases">
        <authorList>
            <person name="Vignale AGUSTIN F."/>
            <person name="Sosa J E."/>
            <person name="Modenutti C."/>
        </authorList>
    </citation>
    <scope>NUCLEOTIDE SEQUENCE [LARGE SCALE GENOMIC DNA]</scope>
</reference>
<evidence type="ECO:0000256" key="3">
    <source>
        <dbReference type="ARBA" id="ARBA00022777"/>
    </source>
</evidence>